<accession>X0SK58</accession>
<dbReference type="AlphaFoldDB" id="X0SK58"/>
<dbReference type="EMBL" id="BARS01009917">
    <property type="protein sequence ID" value="GAF81404.1"/>
    <property type="molecule type" value="Genomic_DNA"/>
</dbReference>
<comment type="caution">
    <text evidence="1">The sequence shown here is derived from an EMBL/GenBank/DDBJ whole genome shotgun (WGS) entry which is preliminary data.</text>
</comment>
<gene>
    <name evidence="1" type="ORF">S01H1_18536</name>
</gene>
<protein>
    <submittedName>
        <fullName evidence="1">Uncharacterized protein</fullName>
    </submittedName>
</protein>
<name>X0SK58_9ZZZZ</name>
<feature type="non-terminal residue" evidence="1">
    <location>
        <position position="1"/>
    </location>
</feature>
<reference evidence="1" key="1">
    <citation type="journal article" date="2014" name="Front. Microbiol.">
        <title>High frequency of phylogenetically diverse reductive dehalogenase-homologous genes in deep subseafloor sedimentary metagenomes.</title>
        <authorList>
            <person name="Kawai M."/>
            <person name="Futagami T."/>
            <person name="Toyoda A."/>
            <person name="Takaki Y."/>
            <person name="Nishi S."/>
            <person name="Hori S."/>
            <person name="Arai W."/>
            <person name="Tsubouchi T."/>
            <person name="Morono Y."/>
            <person name="Uchiyama I."/>
            <person name="Ito T."/>
            <person name="Fujiyama A."/>
            <person name="Inagaki F."/>
            <person name="Takami H."/>
        </authorList>
    </citation>
    <scope>NUCLEOTIDE SEQUENCE</scope>
    <source>
        <strain evidence="1">Expedition CK06-06</strain>
    </source>
</reference>
<sequence length="326" mass="36424">AALDELYGSGKGTIPMNSGTPFYTIDQNPVDCGYMEDGDNCEQLWTVNATGEHLSNWTFFTIYESEYEEVYNETEKINVQIIGNYPPEINKAECYDGSSWIDCTTLAYEDTIAQVRVNCTDPDDMLMSIENARFKLTNIPDNNVFFDTDGSYNPSTGYWEYDNDDINILDSGEWELYAQCGDNESAYRNITVEWLVPWGVLEPYLIDPVSDIDVMQNQFFSFSSGVNCVGGECGNVSASLDPIEYSGTVYSIFNNDPDMGVGCTNCDFFDFPGTFNSNWIGMANRFTSGLLEGKCYNITIGGQGSWTGEAYVFLQLESTTLDADLI</sequence>
<feature type="non-terminal residue" evidence="1">
    <location>
        <position position="326"/>
    </location>
</feature>
<evidence type="ECO:0000313" key="1">
    <source>
        <dbReference type="EMBL" id="GAF81404.1"/>
    </source>
</evidence>
<proteinExistence type="predicted"/>
<organism evidence="1">
    <name type="scientific">marine sediment metagenome</name>
    <dbReference type="NCBI Taxonomy" id="412755"/>
    <lineage>
        <taxon>unclassified sequences</taxon>
        <taxon>metagenomes</taxon>
        <taxon>ecological metagenomes</taxon>
    </lineage>
</organism>